<accession>A0ABZ2LAE5</accession>
<feature type="region of interest" description="Disordered" evidence="1">
    <location>
        <begin position="78"/>
        <end position="139"/>
    </location>
</feature>
<feature type="transmembrane region" description="Helical" evidence="2">
    <location>
        <begin position="29"/>
        <end position="50"/>
    </location>
</feature>
<gene>
    <name evidence="3" type="ORF">LVJ94_05900</name>
</gene>
<keyword evidence="2" id="KW-0812">Transmembrane</keyword>
<dbReference type="SUPFAM" id="SSF103481">
    <property type="entry name" value="Multidrug resistance efflux transporter EmrE"/>
    <property type="match status" value="1"/>
</dbReference>
<protein>
    <recommendedName>
        <fullName evidence="5">EamA domain-containing protein</fullName>
    </recommendedName>
</protein>
<evidence type="ECO:0000256" key="2">
    <source>
        <dbReference type="SAM" id="Phobius"/>
    </source>
</evidence>
<reference evidence="3" key="1">
    <citation type="submission" date="2021-12" db="EMBL/GenBank/DDBJ databases">
        <title>Discovery of the Pendulisporaceae a myxobacterial family with distinct sporulation behavior and unique specialized metabolism.</title>
        <authorList>
            <person name="Garcia R."/>
            <person name="Popoff A."/>
            <person name="Bader C.D."/>
            <person name="Loehr J."/>
            <person name="Walesch S."/>
            <person name="Walt C."/>
            <person name="Boldt J."/>
            <person name="Bunk B."/>
            <person name="Haeckl F.J.F.P.J."/>
            <person name="Gunesch A.P."/>
            <person name="Birkelbach J."/>
            <person name="Nuebel U."/>
            <person name="Pietschmann T."/>
            <person name="Bach T."/>
            <person name="Mueller R."/>
        </authorList>
    </citation>
    <scope>NUCLEOTIDE SEQUENCE</scope>
    <source>
        <strain evidence="3">MSr11367</strain>
    </source>
</reference>
<dbReference type="EMBL" id="CP089983">
    <property type="protein sequence ID" value="WXB06766.1"/>
    <property type="molecule type" value="Genomic_DNA"/>
</dbReference>
<keyword evidence="2" id="KW-1133">Transmembrane helix</keyword>
<evidence type="ECO:0000313" key="3">
    <source>
        <dbReference type="EMBL" id="WXB06766.1"/>
    </source>
</evidence>
<feature type="compositionally biased region" description="Basic and acidic residues" evidence="1">
    <location>
        <begin position="119"/>
        <end position="132"/>
    </location>
</feature>
<evidence type="ECO:0000313" key="4">
    <source>
        <dbReference type="Proteomes" id="UP001374803"/>
    </source>
</evidence>
<keyword evidence="2" id="KW-0472">Membrane</keyword>
<evidence type="ECO:0000256" key="1">
    <source>
        <dbReference type="SAM" id="MobiDB-lite"/>
    </source>
</evidence>
<organism evidence="3 4">
    <name type="scientific">Pendulispora rubella</name>
    <dbReference type="NCBI Taxonomy" id="2741070"/>
    <lineage>
        <taxon>Bacteria</taxon>
        <taxon>Pseudomonadati</taxon>
        <taxon>Myxococcota</taxon>
        <taxon>Myxococcia</taxon>
        <taxon>Myxococcales</taxon>
        <taxon>Sorangiineae</taxon>
        <taxon>Pendulisporaceae</taxon>
        <taxon>Pendulispora</taxon>
    </lineage>
</organism>
<name>A0ABZ2LAE5_9BACT</name>
<feature type="compositionally biased region" description="Basic and acidic residues" evidence="1">
    <location>
        <begin position="86"/>
        <end position="106"/>
    </location>
</feature>
<dbReference type="Proteomes" id="UP001374803">
    <property type="component" value="Chromosome"/>
</dbReference>
<feature type="transmembrane region" description="Helical" evidence="2">
    <location>
        <begin position="57"/>
        <end position="75"/>
    </location>
</feature>
<dbReference type="RefSeq" id="WP_394836423.1">
    <property type="nucleotide sequence ID" value="NZ_CP089929.1"/>
</dbReference>
<evidence type="ECO:0008006" key="5">
    <source>
        <dbReference type="Google" id="ProtNLM"/>
    </source>
</evidence>
<proteinExistence type="predicted"/>
<keyword evidence="4" id="KW-1185">Reference proteome</keyword>
<sequence>MVTLALLACGALSFGLSLRLYLLAQRTLGAARTGSLFAFAPFVGAALAFAFGERDDVLLVAAAGALFGVAVYLHGTEAHHHHHRHEPLDHEHAHRHDDGHHTHAHDSPVTGEHSHPHRHDSTEHDHPHGADLHHRHPHP</sequence>
<dbReference type="InterPro" id="IPR037185">
    <property type="entry name" value="EmrE-like"/>
</dbReference>